<dbReference type="InterPro" id="IPR013106">
    <property type="entry name" value="Ig_V-set"/>
</dbReference>
<dbReference type="Pfam" id="PF07654">
    <property type="entry name" value="C1-set"/>
    <property type="match status" value="1"/>
</dbReference>
<dbReference type="SMART" id="SM00409">
    <property type="entry name" value="IG"/>
    <property type="match status" value="1"/>
</dbReference>
<dbReference type="Gene3D" id="2.60.40.10">
    <property type="entry name" value="Immunoglobulins"/>
    <property type="match status" value="2"/>
</dbReference>
<feature type="signal peptide" evidence="3">
    <location>
        <begin position="1"/>
        <end position="19"/>
    </location>
</feature>
<dbReference type="Pfam" id="PF07686">
    <property type="entry name" value="V-set"/>
    <property type="match status" value="1"/>
</dbReference>
<dbReference type="PANTHER" id="PTHR23268:SF117">
    <property type="entry name" value="T CELL RECEPTOR BETA VARIABLE 29-1"/>
    <property type="match status" value="1"/>
</dbReference>
<keyword evidence="2" id="KW-0391">Immunity</keyword>
<keyword evidence="6" id="KW-1185">Reference proteome</keyword>
<dbReference type="GO" id="GO:0007166">
    <property type="term" value="P:cell surface receptor signaling pathway"/>
    <property type="evidence" value="ECO:0007669"/>
    <property type="project" value="TreeGrafter"/>
</dbReference>
<feature type="domain" description="Ig-like" evidence="4">
    <location>
        <begin position="146"/>
        <end position="237"/>
    </location>
</feature>
<name>A0A3Q2U9G5_FUNHE</name>
<dbReference type="InterPro" id="IPR007110">
    <property type="entry name" value="Ig-like_dom"/>
</dbReference>
<organism evidence="5 6">
    <name type="scientific">Fundulus heteroclitus</name>
    <name type="common">Killifish</name>
    <name type="synonym">Mummichog</name>
    <dbReference type="NCBI Taxonomy" id="8078"/>
    <lineage>
        <taxon>Eukaryota</taxon>
        <taxon>Metazoa</taxon>
        <taxon>Chordata</taxon>
        <taxon>Craniata</taxon>
        <taxon>Vertebrata</taxon>
        <taxon>Euteleostomi</taxon>
        <taxon>Actinopterygii</taxon>
        <taxon>Neopterygii</taxon>
        <taxon>Teleostei</taxon>
        <taxon>Neoteleostei</taxon>
        <taxon>Acanthomorphata</taxon>
        <taxon>Ovalentaria</taxon>
        <taxon>Atherinomorphae</taxon>
        <taxon>Cyprinodontiformes</taxon>
        <taxon>Fundulidae</taxon>
        <taxon>Fundulus</taxon>
    </lineage>
</organism>
<dbReference type="Proteomes" id="UP000265000">
    <property type="component" value="Unplaced"/>
</dbReference>
<dbReference type="InterPro" id="IPR013783">
    <property type="entry name" value="Ig-like_fold"/>
</dbReference>
<dbReference type="GeneTree" id="ENSGT00940000164625"/>
<evidence type="ECO:0000256" key="1">
    <source>
        <dbReference type="ARBA" id="ARBA00022729"/>
    </source>
</evidence>
<dbReference type="PANTHER" id="PTHR23268">
    <property type="entry name" value="T-CELL RECEPTOR BETA CHAIN"/>
    <property type="match status" value="1"/>
</dbReference>
<dbReference type="Ensembl" id="ENSFHET00000001839.1">
    <property type="protein sequence ID" value="ENSFHEP00000026780.1"/>
    <property type="gene ID" value="ENSFHEG00000010081.1"/>
</dbReference>
<keyword evidence="1 3" id="KW-0732">Signal</keyword>
<dbReference type="InterPro" id="IPR003597">
    <property type="entry name" value="Ig_C1-set"/>
</dbReference>
<dbReference type="InterPro" id="IPR036179">
    <property type="entry name" value="Ig-like_dom_sf"/>
</dbReference>
<dbReference type="SUPFAM" id="SSF48726">
    <property type="entry name" value="Immunoglobulin"/>
    <property type="match status" value="2"/>
</dbReference>
<protein>
    <recommendedName>
        <fullName evidence="4">Ig-like domain-containing protein</fullName>
    </recommendedName>
</protein>
<feature type="chain" id="PRO_5018580795" description="Ig-like domain-containing protein" evidence="3">
    <location>
        <begin position="20"/>
        <end position="237"/>
    </location>
</feature>
<dbReference type="AlphaFoldDB" id="A0A3Q2U9G5"/>
<accession>A0A3Q2U9G5</accession>
<dbReference type="GO" id="GO:0005886">
    <property type="term" value="C:plasma membrane"/>
    <property type="evidence" value="ECO:0007669"/>
    <property type="project" value="TreeGrafter"/>
</dbReference>
<dbReference type="InterPro" id="IPR050413">
    <property type="entry name" value="TCR_beta_variable"/>
</dbReference>
<dbReference type="InterPro" id="IPR003599">
    <property type="entry name" value="Ig_sub"/>
</dbReference>
<evidence type="ECO:0000256" key="2">
    <source>
        <dbReference type="ARBA" id="ARBA00022859"/>
    </source>
</evidence>
<reference evidence="5" key="2">
    <citation type="submission" date="2025-09" db="UniProtKB">
        <authorList>
            <consortium name="Ensembl"/>
        </authorList>
    </citation>
    <scope>IDENTIFICATION</scope>
</reference>
<dbReference type="SMART" id="SM00406">
    <property type="entry name" value="IGv"/>
    <property type="match status" value="1"/>
</dbReference>
<evidence type="ECO:0000256" key="3">
    <source>
        <dbReference type="SAM" id="SignalP"/>
    </source>
</evidence>
<sequence>MTDILLIFFFFSPPGVCESVLITQWPRYIPCNATDRAEIHCYQNDTDYEYLYWYRQLKGKEIQLIVYLLAGNPNFESDFATGFEAVRSNTKQWSLTITSVQEKDEAVYLCPFLCTDLPHCDSSLSEAYFGSGTRLTVLAGKNITLPIVKIIQPSANECREQKSQKGKRRKTLVCVASDFYPDHVSVFWELNKQSITDGVATDPAAKMDAATGNYTITSRLRVLPWWSQTVSCKECLT</sequence>
<dbReference type="SMART" id="SM00407">
    <property type="entry name" value="IGc1"/>
    <property type="match status" value="1"/>
</dbReference>
<evidence type="ECO:0000259" key="4">
    <source>
        <dbReference type="PROSITE" id="PS50835"/>
    </source>
</evidence>
<dbReference type="PROSITE" id="PS50835">
    <property type="entry name" value="IG_LIKE"/>
    <property type="match status" value="2"/>
</dbReference>
<proteinExistence type="predicted"/>
<evidence type="ECO:0000313" key="6">
    <source>
        <dbReference type="Proteomes" id="UP000265000"/>
    </source>
</evidence>
<evidence type="ECO:0000313" key="5">
    <source>
        <dbReference type="Ensembl" id="ENSFHEP00000026780.1"/>
    </source>
</evidence>
<reference evidence="5" key="1">
    <citation type="submission" date="2025-08" db="UniProtKB">
        <authorList>
            <consortium name="Ensembl"/>
        </authorList>
    </citation>
    <scope>IDENTIFICATION</scope>
</reference>
<dbReference type="GO" id="GO:0002376">
    <property type="term" value="P:immune system process"/>
    <property type="evidence" value="ECO:0007669"/>
    <property type="project" value="UniProtKB-KW"/>
</dbReference>
<feature type="domain" description="Ig-like" evidence="4">
    <location>
        <begin position="29"/>
        <end position="110"/>
    </location>
</feature>